<comment type="similarity">
    <text evidence="7 10">Belongs to the fluoride channel Fluc/FEX (TC 1.A.43) family.</text>
</comment>
<protein>
    <recommendedName>
        <fullName evidence="10">Fluoride-specific ion channel FluC</fullName>
    </recommendedName>
</protein>
<feature type="transmembrane region" description="Helical" evidence="10">
    <location>
        <begin position="65"/>
        <end position="86"/>
    </location>
</feature>
<gene>
    <name evidence="10 11" type="primary">crcB</name>
    <name evidence="10" type="synonym">fluC</name>
    <name evidence="11" type="ORF">GCM10022236_03640</name>
</gene>
<comment type="subcellular location">
    <subcellularLocation>
        <location evidence="1 10">Cell membrane</location>
        <topology evidence="1 10">Multi-pass membrane protein</topology>
    </subcellularLocation>
</comment>
<comment type="activity regulation">
    <text evidence="10">Na(+) is not transported, but it plays an essential structural role and its presence is essential for fluoride channel function.</text>
</comment>
<evidence type="ECO:0000313" key="12">
    <source>
        <dbReference type="Proteomes" id="UP001501490"/>
    </source>
</evidence>
<evidence type="ECO:0000256" key="2">
    <source>
        <dbReference type="ARBA" id="ARBA00022475"/>
    </source>
</evidence>
<evidence type="ECO:0000256" key="7">
    <source>
        <dbReference type="ARBA" id="ARBA00035120"/>
    </source>
</evidence>
<dbReference type="EMBL" id="BAABAB010000003">
    <property type="protein sequence ID" value="GAA3605031.1"/>
    <property type="molecule type" value="Genomic_DNA"/>
</dbReference>
<evidence type="ECO:0000256" key="6">
    <source>
        <dbReference type="ARBA" id="ARBA00023303"/>
    </source>
</evidence>
<proteinExistence type="inferred from homology"/>
<evidence type="ECO:0000256" key="3">
    <source>
        <dbReference type="ARBA" id="ARBA00022692"/>
    </source>
</evidence>
<keyword evidence="4 10" id="KW-1133">Transmembrane helix</keyword>
<keyword evidence="5 10" id="KW-0472">Membrane</keyword>
<evidence type="ECO:0000313" key="11">
    <source>
        <dbReference type="EMBL" id="GAA3605031.1"/>
    </source>
</evidence>
<keyword evidence="10" id="KW-0479">Metal-binding</keyword>
<name>A0ABP6ZG39_9ACTN</name>
<evidence type="ECO:0000256" key="10">
    <source>
        <dbReference type="HAMAP-Rule" id="MF_00454"/>
    </source>
</evidence>
<dbReference type="InterPro" id="IPR003691">
    <property type="entry name" value="FluC"/>
</dbReference>
<organism evidence="11 12">
    <name type="scientific">Microlunatus ginsengisoli</name>
    <dbReference type="NCBI Taxonomy" id="363863"/>
    <lineage>
        <taxon>Bacteria</taxon>
        <taxon>Bacillati</taxon>
        <taxon>Actinomycetota</taxon>
        <taxon>Actinomycetes</taxon>
        <taxon>Propionibacteriales</taxon>
        <taxon>Propionibacteriaceae</taxon>
        <taxon>Microlunatus</taxon>
    </lineage>
</organism>
<feature type="binding site" evidence="10">
    <location>
        <position position="76"/>
    </location>
    <ligand>
        <name>Na(+)</name>
        <dbReference type="ChEBI" id="CHEBI:29101"/>
        <note>structural</note>
    </ligand>
</feature>
<dbReference type="Pfam" id="PF02537">
    <property type="entry name" value="CRCB"/>
    <property type="match status" value="1"/>
</dbReference>
<feature type="binding site" evidence="10">
    <location>
        <position position="79"/>
    </location>
    <ligand>
        <name>Na(+)</name>
        <dbReference type="ChEBI" id="CHEBI:29101"/>
        <note>structural</note>
    </ligand>
</feature>
<keyword evidence="10" id="KW-0915">Sodium</keyword>
<dbReference type="RefSeq" id="WP_344801363.1">
    <property type="nucleotide sequence ID" value="NZ_BAABAB010000003.1"/>
</dbReference>
<sequence length="125" mass="12727">MTGLEIVLLCLAGGVGAALRFVLDGTVRHHSSGSFPLGTMIINVSGSFILGLITGLVAGSVLTHGWQLVLGTGLMGGYTTFSTASLETVRLLEDRRWLAAAANGLGMLVIAVAAAAGGYALGLWL</sequence>
<dbReference type="PANTHER" id="PTHR28259:SF1">
    <property type="entry name" value="FLUORIDE EXPORT PROTEIN 1-RELATED"/>
    <property type="match status" value="1"/>
</dbReference>
<keyword evidence="2 10" id="KW-1003">Cell membrane</keyword>
<keyword evidence="10" id="KW-0406">Ion transport</keyword>
<dbReference type="NCBIfam" id="TIGR00494">
    <property type="entry name" value="crcB"/>
    <property type="match status" value="1"/>
</dbReference>
<evidence type="ECO:0000256" key="8">
    <source>
        <dbReference type="ARBA" id="ARBA00035585"/>
    </source>
</evidence>
<evidence type="ECO:0000256" key="4">
    <source>
        <dbReference type="ARBA" id="ARBA00022989"/>
    </source>
</evidence>
<keyword evidence="12" id="KW-1185">Reference proteome</keyword>
<reference evidence="12" key="1">
    <citation type="journal article" date="2019" name="Int. J. Syst. Evol. Microbiol.">
        <title>The Global Catalogue of Microorganisms (GCM) 10K type strain sequencing project: providing services to taxonomists for standard genome sequencing and annotation.</title>
        <authorList>
            <consortium name="The Broad Institute Genomics Platform"/>
            <consortium name="The Broad Institute Genome Sequencing Center for Infectious Disease"/>
            <person name="Wu L."/>
            <person name="Ma J."/>
        </authorList>
    </citation>
    <scope>NUCLEOTIDE SEQUENCE [LARGE SCALE GENOMIC DNA]</scope>
    <source>
        <strain evidence="12">JCM 16929</strain>
    </source>
</reference>
<evidence type="ECO:0000256" key="1">
    <source>
        <dbReference type="ARBA" id="ARBA00004651"/>
    </source>
</evidence>
<comment type="catalytic activity">
    <reaction evidence="8">
        <text>fluoride(in) = fluoride(out)</text>
        <dbReference type="Rhea" id="RHEA:76159"/>
        <dbReference type="ChEBI" id="CHEBI:17051"/>
    </reaction>
    <physiologicalReaction direction="left-to-right" evidence="8">
        <dbReference type="Rhea" id="RHEA:76160"/>
    </physiologicalReaction>
</comment>
<dbReference type="PANTHER" id="PTHR28259">
    <property type="entry name" value="FLUORIDE EXPORT PROTEIN 1-RELATED"/>
    <property type="match status" value="1"/>
</dbReference>
<keyword evidence="3 10" id="KW-0812">Transmembrane</keyword>
<dbReference type="HAMAP" id="MF_00454">
    <property type="entry name" value="FluC"/>
    <property type="match status" value="1"/>
</dbReference>
<evidence type="ECO:0000256" key="9">
    <source>
        <dbReference type="ARBA" id="ARBA00049940"/>
    </source>
</evidence>
<comment type="function">
    <text evidence="9 10">Fluoride-specific ion channel. Important for reducing fluoride concentration in the cell, thus reducing its toxicity.</text>
</comment>
<feature type="transmembrane region" description="Helical" evidence="10">
    <location>
        <begin position="98"/>
        <end position="121"/>
    </location>
</feature>
<keyword evidence="10" id="KW-0813">Transport</keyword>
<dbReference type="Proteomes" id="UP001501490">
    <property type="component" value="Unassembled WGS sequence"/>
</dbReference>
<feature type="transmembrane region" description="Helical" evidence="10">
    <location>
        <begin position="6"/>
        <end position="23"/>
    </location>
</feature>
<keyword evidence="6 10" id="KW-0407">Ion channel</keyword>
<evidence type="ECO:0000256" key="5">
    <source>
        <dbReference type="ARBA" id="ARBA00023136"/>
    </source>
</evidence>
<accession>A0ABP6ZG39</accession>
<comment type="caution">
    <text evidence="11">The sequence shown here is derived from an EMBL/GenBank/DDBJ whole genome shotgun (WGS) entry which is preliminary data.</text>
</comment>
<feature type="transmembrane region" description="Helical" evidence="10">
    <location>
        <begin position="35"/>
        <end position="59"/>
    </location>
</feature>